<dbReference type="EMBL" id="JAEDAM010000020">
    <property type="protein sequence ID" value="MBS8121864.1"/>
    <property type="molecule type" value="Genomic_DNA"/>
</dbReference>
<feature type="coiled-coil region" evidence="6">
    <location>
        <begin position="7"/>
        <end position="34"/>
    </location>
</feature>
<protein>
    <recommendedName>
        <fullName evidence="4 5">Large ribosomal subunit protein uL29</fullName>
    </recommendedName>
</protein>
<dbReference type="RefSeq" id="WP_213348807.1">
    <property type="nucleotide sequence ID" value="NZ_JAEDAM010000020.1"/>
</dbReference>
<accession>A0ABS5QN09</accession>
<evidence type="ECO:0000256" key="6">
    <source>
        <dbReference type="SAM" id="Coils"/>
    </source>
</evidence>
<dbReference type="Proteomes" id="UP000680365">
    <property type="component" value="Unassembled WGS sequence"/>
</dbReference>
<dbReference type="NCBIfam" id="TIGR00012">
    <property type="entry name" value="L29"/>
    <property type="match status" value="1"/>
</dbReference>
<evidence type="ECO:0000256" key="1">
    <source>
        <dbReference type="ARBA" id="ARBA00009254"/>
    </source>
</evidence>
<sequence length="66" mass="7735">MDKFNSIELSKKNLKELVDLRKALKKDLFDLKIQNSIKALKQTHKIKLTKKNIARVNTALHHKINK</sequence>
<keyword evidence="2 5" id="KW-0689">Ribosomal protein</keyword>
<evidence type="ECO:0000256" key="2">
    <source>
        <dbReference type="ARBA" id="ARBA00022980"/>
    </source>
</evidence>
<evidence type="ECO:0000256" key="5">
    <source>
        <dbReference type="HAMAP-Rule" id="MF_00374"/>
    </source>
</evidence>
<evidence type="ECO:0000313" key="7">
    <source>
        <dbReference type="EMBL" id="MBS8121864.1"/>
    </source>
</evidence>
<dbReference type="GO" id="GO:0005840">
    <property type="term" value="C:ribosome"/>
    <property type="evidence" value="ECO:0007669"/>
    <property type="project" value="UniProtKB-KW"/>
</dbReference>
<dbReference type="Gene3D" id="1.10.287.310">
    <property type="match status" value="1"/>
</dbReference>
<dbReference type="Pfam" id="PF00831">
    <property type="entry name" value="Ribosomal_L29"/>
    <property type="match status" value="1"/>
</dbReference>
<proteinExistence type="inferred from homology"/>
<dbReference type="CDD" id="cd00427">
    <property type="entry name" value="Ribosomal_L29_HIP"/>
    <property type="match status" value="1"/>
</dbReference>
<keyword evidence="8" id="KW-1185">Reference proteome</keyword>
<name>A0ABS5QN09_9BACT</name>
<dbReference type="InterPro" id="IPR001854">
    <property type="entry name" value="Ribosomal_uL29"/>
</dbReference>
<gene>
    <name evidence="5" type="primary">rpmC</name>
    <name evidence="7" type="ORF">VAMP_34n101</name>
</gene>
<evidence type="ECO:0000256" key="3">
    <source>
        <dbReference type="ARBA" id="ARBA00023274"/>
    </source>
</evidence>
<reference evidence="7 8" key="1">
    <citation type="journal article" date="2021" name="Nat. Commun.">
        <title>Reductive evolution and unique predatory mode in the CPR bacterium Vampirococcus lugosii.</title>
        <authorList>
            <person name="Moreira D."/>
            <person name="Zivanovic Y."/>
            <person name="Lopez-Archilla A.I."/>
            <person name="Iniesto M."/>
            <person name="Lopez-Garcia P."/>
        </authorList>
    </citation>
    <scope>NUCLEOTIDE SEQUENCE [LARGE SCALE GENOMIC DNA]</scope>
    <source>
        <strain evidence="7">Chiprana</strain>
    </source>
</reference>
<evidence type="ECO:0000256" key="4">
    <source>
        <dbReference type="ARBA" id="ARBA00035204"/>
    </source>
</evidence>
<comment type="caution">
    <text evidence="7">The sequence shown here is derived from an EMBL/GenBank/DDBJ whole genome shotgun (WGS) entry which is preliminary data.</text>
</comment>
<dbReference type="SUPFAM" id="SSF46561">
    <property type="entry name" value="Ribosomal protein L29 (L29p)"/>
    <property type="match status" value="1"/>
</dbReference>
<evidence type="ECO:0000313" key="8">
    <source>
        <dbReference type="Proteomes" id="UP000680365"/>
    </source>
</evidence>
<keyword evidence="6" id="KW-0175">Coiled coil</keyword>
<comment type="similarity">
    <text evidence="1 5">Belongs to the universal ribosomal protein uL29 family.</text>
</comment>
<keyword evidence="3 5" id="KW-0687">Ribonucleoprotein</keyword>
<dbReference type="PROSITE" id="PS00579">
    <property type="entry name" value="RIBOSOMAL_L29"/>
    <property type="match status" value="1"/>
</dbReference>
<dbReference type="InterPro" id="IPR018254">
    <property type="entry name" value="Ribosomal_uL29_CS"/>
</dbReference>
<dbReference type="InterPro" id="IPR036049">
    <property type="entry name" value="Ribosomal_uL29_sf"/>
</dbReference>
<organism evidence="7 8">
    <name type="scientific">Candidatus Vampirococcus lugosii</name>
    <dbReference type="NCBI Taxonomy" id="2789015"/>
    <lineage>
        <taxon>Bacteria</taxon>
        <taxon>Candidatus Absconditibacteriota</taxon>
        <taxon>Vampirococcus</taxon>
    </lineage>
</organism>
<dbReference type="HAMAP" id="MF_00374">
    <property type="entry name" value="Ribosomal_uL29"/>
    <property type="match status" value="1"/>
</dbReference>